<dbReference type="RefSeq" id="XP_011773542.1">
    <property type="nucleotide sequence ID" value="XM_011775240.1"/>
</dbReference>
<dbReference type="EMBL" id="FN554968">
    <property type="protein sequence ID" value="CBH11255.1"/>
    <property type="molecule type" value="Genomic_DNA"/>
</dbReference>
<evidence type="ECO:0000313" key="2">
    <source>
        <dbReference type="Proteomes" id="UP000002316"/>
    </source>
</evidence>
<name>C9ZPC7_TRYB9</name>
<protein>
    <submittedName>
        <fullName evidence="1">Uncharacterized protein</fullName>
    </submittedName>
</protein>
<dbReference type="KEGG" id="tbg:TbgDal_V3930"/>
<proteinExistence type="predicted"/>
<dbReference type="Proteomes" id="UP000002316">
    <property type="component" value="Chromosome 5"/>
</dbReference>
<organism evidence="1 2">
    <name type="scientific">Trypanosoma brucei gambiense (strain MHOM/CI/86/DAL972)</name>
    <dbReference type="NCBI Taxonomy" id="679716"/>
    <lineage>
        <taxon>Eukaryota</taxon>
        <taxon>Discoba</taxon>
        <taxon>Euglenozoa</taxon>
        <taxon>Kinetoplastea</taxon>
        <taxon>Metakinetoplastina</taxon>
        <taxon>Trypanosomatida</taxon>
        <taxon>Trypanosomatidae</taxon>
        <taxon>Trypanosoma</taxon>
    </lineage>
</organism>
<reference evidence="2" key="1">
    <citation type="journal article" date="2010" name="PLoS Negl. Trop. Dis.">
        <title>The genome sequence of Trypanosoma brucei gambiense, causative agent of chronic human african trypanosomiasis.</title>
        <authorList>
            <person name="Jackson A.P."/>
            <person name="Sanders M."/>
            <person name="Berry A."/>
            <person name="McQuillan J."/>
            <person name="Aslett M.A."/>
            <person name="Quail M.A."/>
            <person name="Chukualim B."/>
            <person name="Capewell P."/>
            <person name="MacLeod A."/>
            <person name="Melville S.E."/>
            <person name="Gibson W."/>
            <person name="Barry J.D."/>
            <person name="Berriman M."/>
            <person name="Hertz-Fowler C."/>
        </authorList>
    </citation>
    <scope>NUCLEOTIDE SEQUENCE [LARGE SCALE GENOMIC DNA]</scope>
    <source>
        <strain evidence="2">MHOM/CI/86/DAL972</strain>
    </source>
</reference>
<accession>C9ZPC7</accession>
<dbReference type="AlphaFoldDB" id="C9ZPC7"/>
<evidence type="ECO:0000313" key="1">
    <source>
        <dbReference type="EMBL" id="CBH11255.1"/>
    </source>
</evidence>
<dbReference type="GeneID" id="23861396"/>
<sequence>MFPLYVLPLRSHLLYKLCRPTRLRGAEANRKVEETKRNRFTKGVECIKVSAFNAHSLNICIQTFRLLSFTTFYLVVTKKRVRAAEFYALACTPITKTHKCHNGKRQN</sequence>
<gene>
    <name evidence="1" type="ORF">TbgDal_V3930</name>
</gene>